<gene>
    <name evidence="2" type="ORF">SO694_000422101</name>
</gene>
<protein>
    <submittedName>
        <fullName evidence="2">Uncharacterized protein</fullName>
    </submittedName>
</protein>
<name>A0ABR1G6G6_AURAN</name>
<evidence type="ECO:0000313" key="2">
    <source>
        <dbReference type="EMBL" id="KAK7248886.1"/>
    </source>
</evidence>
<sequence>MARDRQEAKIAATAAMKADAARRAEAEAKKKKKKVDAYWDASDWQALLEEAEADALSSLNDAEFPPPPTDDLRAAFPGRLLPRAARARALFGRPGSRGPAALRRGEVFLAARFAAADRRRRGSFLRLCDGARLRLGDCELLTDVAARTAIDAWLARTEPEAAAACARLDAHRPLFPRRWRPAAAVFARRAAAANRATVAGGGLPIAALRRHAKTPSVVRAKADHLRHLAAADPDLLRAVEAALGGDPASVDALDASVVARCVRFLAAPNAARRLDLSRGDAAVDGESPMDRDMRTTALGVQCACELDVLGNALSASRRTTHVASLALDGAALGDGGPLLALLEGPLRSLAPAPEPAGLPPRGGRGLALADALERGCRGPDFFVRPPESGRVGQRRRRRRRRAARRPRGSRTATGGRSSSSASAAPPQPPGPERVRPPVRPAAPRSRARDDRSRDARVVDATAPQASLAAHPATTTFRHLRLDACGVGERGVRALCHAADLGDAAAPRTAAQSLDMLDLSDNGLDGVALNWLLSNGATTLNLDDLDLRVDPGDDHSPKRAARGARAGGQNADPNRARRPRAAPSFDDDATKRLWKLAVRR</sequence>
<evidence type="ECO:0000313" key="3">
    <source>
        <dbReference type="Proteomes" id="UP001363151"/>
    </source>
</evidence>
<evidence type="ECO:0000256" key="1">
    <source>
        <dbReference type="SAM" id="MobiDB-lite"/>
    </source>
</evidence>
<feature type="compositionally biased region" description="Basic residues" evidence="1">
    <location>
        <begin position="392"/>
        <end position="408"/>
    </location>
</feature>
<proteinExistence type="predicted"/>
<comment type="caution">
    <text evidence="2">The sequence shown here is derived from an EMBL/GenBank/DDBJ whole genome shotgun (WGS) entry which is preliminary data.</text>
</comment>
<keyword evidence="3" id="KW-1185">Reference proteome</keyword>
<dbReference type="EMBL" id="JBBJCI010000085">
    <property type="protein sequence ID" value="KAK7248886.1"/>
    <property type="molecule type" value="Genomic_DNA"/>
</dbReference>
<accession>A0ABR1G6G6</accession>
<dbReference type="Proteomes" id="UP001363151">
    <property type="component" value="Unassembled WGS sequence"/>
</dbReference>
<feature type="region of interest" description="Disordered" evidence="1">
    <location>
        <begin position="550"/>
        <end position="587"/>
    </location>
</feature>
<reference evidence="2 3" key="1">
    <citation type="submission" date="2024-03" db="EMBL/GenBank/DDBJ databases">
        <title>Aureococcus anophagefferens CCMP1851 and Kratosvirus quantuckense: Draft genome of a second virus-susceptible host strain in the model system.</title>
        <authorList>
            <person name="Chase E."/>
            <person name="Truchon A.R."/>
            <person name="Schepens W."/>
            <person name="Wilhelm S.W."/>
        </authorList>
    </citation>
    <scope>NUCLEOTIDE SEQUENCE [LARGE SCALE GENOMIC DNA]</scope>
    <source>
        <strain evidence="2 3">CCMP1851</strain>
    </source>
</reference>
<feature type="region of interest" description="Disordered" evidence="1">
    <location>
        <begin position="377"/>
        <end position="466"/>
    </location>
</feature>
<organism evidence="2 3">
    <name type="scientific">Aureococcus anophagefferens</name>
    <name type="common">Harmful bloom alga</name>
    <dbReference type="NCBI Taxonomy" id="44056"/>
    <lineage>
        <taxon>Eukaryota</taxon>
        <taxon>Sar</taxon>
        <taxon>Stramenopiles</taxon>
        <taxon>Ochrophyta</taxon>
        <taxon>Pelagophyceae</taxon>
        <taxon>Pelagomonadales</taxon>
        <taxon>Pelagomonadaceae</taxon>
        <taxon>Aureococcus</taxon>
    </lineage>
</organism>
<feature type="compositionally biased region" description="Low complexity" evidence="1">
    <location>
        <begin position="409"/>
        <end position="424"/>
    </location>
</feature>
<feature type="compositionally biased region" description="Low complexity" evidence="1">
    <location>
        <begin position="562"/>
        <end position="572"/>
    </location>
</feature>
<feature type="compositionally biased region" description="Basic and acidic residues" evidence="1">
    <location>
        <begin position="446"/>
        <end position="457"/>
    </location>
</feature>